<comment type="similarity">
    <text evidence="1">Belongs to the 'phage' integrase family.</text>
</comment>
<evidence type="ECO:0000313" key="7">
    <source>
        <dbReference type="EMBL" id="AND68159.1"/>
    </source>
</evidence>
<protein>
    <recommendedName>
        <fullName evidence="6">Tyr recombinase domain-containing protein</fullName>
    </recommendedName>
</protein>
<feature type="compositionally biased region" description="Basic and acidic residues" evidence="5">
    <location>
        <begin position="11"/>
        <end position="22"/>
    </location>
</feature>
<evidence type="ECO:0000256" key="1">
    <source>
        <dbReference type="ARBA" id="ARBA00008857"/>
    </source>
</evidence>
<keyword evidence="4" id="KW-0233">DNA recombination</keyword>
<dbReference type="Proteomes" id="UP000077255">
    <property type="component" value="Chromosome"/>
</dbReference>
<evidence type="ECO:0000256" key="4">
    <source>
        <dbReference type="ARBA" id="ARBA00023172"/>
    </source>
</evidence>
<dbReference type="InterPro" id="IPR013762">
    <property type="entry name" value="Integrase-like_cat_sf"/>
</dbReference>
<dbReference type="GO" id="GO:0006310">
    <property type="term" value="P:DNA recombination"/>
    <property type="evidence" value="ECO:0007669"/>
    <property type="project" value="UniProtKB-KW"/>
</dbReference>
<evidence type="ECO:0000313" key="8">
    <source>
        <dbReference type="Proteomes" id="UP000077255"/>
    </source>
</evidence>
<dbReference type="PANTHER" id="PTHR30349:SF41">
    <property type="entry name" value="INTEGRASE_RECOMBINASE PROTEIN MJ0367-RELATED"/>
    <property type="match status" value="1"/>
</dbReference>
<dbReference type="CDD" id="cd00796">
    <property type="entry name" value="INT_Rci_Hp1_C"/>
    <property type="match status" value="1"/>
</dbReference>
<dbReference type="KEGG" id="dtx:ATSB10_07050"/>
<name>A0A161J742_9GAMM</name>
<dbReference type="PROSITE" id="PS51898">
    <property type="entry name" value="TYR_RECOMBINASE"/>
    <property type="match status" value="1"/>
</dbReference>
<evidence type="ECO:0000259" key="6">
    <source>
        <dbReference type="PROSITE" id="PS51898"/>
    </source>
</evidence>
<gene>
    <name evidence="7" type="ORF">ATSB10_07050</name>
</gene>
<proteinExistence type="inferred from homology"/>
<dbReference type="OrthoDB" id="5567253at2"/>
<feature type="region of interest" description="Disordered" evidence="5">
    <location>
        <begin position="1"/>
        <end position="22"/>
    </location>
</feature>
<dbReference type="SUPFAM" id="SSF56349">
    <property type="entry name" value="DNA breaking-rejoining enzymes"/>
    <property type="match status" value="1"/>
</dbReference>
<keyword evidence="8" id="KW-1185">Reference proteome</keyword>
<dbReference type="PATRIC" id="fig|445710.3.peg.702"/>
<dbReference type="RefSeq" id="WP_063670484.1">
    <property type="nucleotide sequence ID" value="NZ_CP014841.1"/>
</dbReference>
<evidence type="ECO:0000256" key="2">
    <source>
        <dbReference type="ARBA" id="ARBA00022908"/>
    </source>
</evidence>
<dbReference type="InterPro" id="IPR050090">
    <property type="entry name" value="Tyrosine_recombinase_XerCD"/>
</dbReference>
<organism evidence="7 8">
    <name type="scientific">Dyella thiooxydans</name>
    <dbReference type="NCBI Taxonomy" id="445710"/>
    <lineage>
        <taxon>Bacteria</taxon>
        <taxon>Pseudomonadati</taxon>
        <taxon>Pseudomonadota</taxon>
        <taxon>Gammaproteobacteria</taxon>
        <taxon>Lysobacterales</taxon>
        <taxon>Rhodanobacteraceae</taxon>
        <taxon>Dyella</taxon>
    </lineage>
</organism>
<dbReference type="Pfam" id="PF00589">
    <property type="entry name" value="Phage_integrase"/>
    <property type="match status" value="1"/>
</dbReference>
<dbReference type="EMBL" id="CP014841">
    <property type="protein sequence ID" value="AND68159.1"/>
    <property type="molecule type" value="Genomic_DNA"/>
</dbReference>
<dbReference type="Gene3D" id="1.10.443.10">
    <property type="entry name" value="Intergrase catalytic core"/>
    <property type="match status" value="1"/>
</dbReference>
<dbReference type="STRING" id="445710.ATSB10_07050"/>
<dbReference type="GO" id="GO:0003677">
    <property type="term" value="F:DNA binding"/>
    <property type="evidence" value="ECO:0007669"/>
    <property type="project" value="UniProtKB-KW"/>
</dbReference>
<dbReference type="PANTHER" id="PTHR30349">
    <property type="entry name" value="PHAGE INTEGRASE-RELATED"/>
    <property type="match status" value="1"/>
</dbReference>
<evidence type="ECO:0000256" key="3">
    <source>
        <dbReference type="ARBA" id="ARBA00023125"/>
    </source>
</evidence>
<keyword evidence="3" id="KW-0238">DNA-binding</keyword>
<accession>A0A161J742</accession>
<evidence type="ECO:0000256" key="5">
    <source>
        <dbReference type="SAM" id="MobiDB-lite"/>
    </source>
</evidence>
<feature type="domain" description="Tyr recombinase" evidence="6">
    <location>
        <begin position="233"/>
        <end position="420"/>
    </location>
</feature>
<keyword evidence="2" id="KW-0229">DNA integration</keyword>
<dbReference type="GO" id="GO:0015074">
    <property type="term" value="P:DNA integration"/>
    <property type="evidence" value="ECO:0007669"/>
    <property type="project" value="UniProtKB-KW"/>
</dbReference>
<sequence length="466" mass="51811">MATKAAGKTKKTTERRERGVYLREDGRPRYELKVRWTQKDGTRAYLPTRVFPFDPNAKTGPTTRQNALDSANKAAIEERAALRLHDKPRSQLAEAWTFGGLLERLIEELTPTIEAIEAEGGNTKHLRLKVSYARMLLGRADRKHTGNPEGFPDLCAKTVTSLNPSHFSGKDAPWSLAARLKGKDGKPAPADSVRRLMSFLSWLFQHAKSAWAIDVANPIARWKELDLPPSNRGRERTLKDDEWRRVEAALGSAWPSTQVAIYTARFTAARRAEVVKLDWEDLSLDGKHATALLRDTKSKHKNKQGAEAKNRSIPIPESVAKKLRELRDTMGGKDAKGPVFVGQLGTRLGADTLTQAWNRACAKAKVKGARLHDLRHTRITELGHTLNNPLQVAAISGHEDLGVLKRYFNASAEDLAALLHKIESEKRGERVHDGDLGRAIEALLPLSPDKMIEALARAQALKLQHA</sequence>
<dbReference type="InterPro" id="IPR002104">
    <property type="entry name" value="Integrase_catalytic"/>
</dbReference>
<reference evidence="7 8" key="1">
    <citation type="submission" date="2016-02" db="EMBL/GenBank/DDBJ databases">
        <title>Complete genome sequencing and analysis of ATSB10, Dyella thiooxydans isolated from rhizosphere soil of sunflower (Helianthus annuus L.).</title>
        <authorList>
            <person name="Lee Y."/>
            <person name="Hwangbo K."/>
            <person name="Chung H."/>
            <person name="Yoo J."/>
            <person name="Kim K.Y."/>
            <person name="Sa T.M."/>
            <person name="Um Y."/>
            <person name="Madhaiyan M."/>
        </authorList>
    </citation>
    <scope>NUCLEOTIDE SEQUENCE [LARGE SCALE GENOMIC DNA]</scope>
    <source>
        <strain evidence="7 8">ATSB10</strain>
    </source>
</reference>
<dbReference type="InterPro" id="IPR011010">
    <property type="entry name" value="DNA_brk_join_enz"/>
</dbReference>
<dbReference type="AlphaFoldDB" id="A0A161J742"/>